<feature type="transmembrane region" description="Helical" evidence="2">
    <location>
        <begin position="89"/>
        <end position="109"/>
    </location>
</feature>
<evidence type="ECO:0000256" key="2">
    <source>
        <dbReference type="SAM" id="Phobius"/>
    </source>
</evidence>
<accession>A0ABT4HKH1</accession>
<evidence type="ECO:0000313" key="4">
    <source>
        <dbReference type="Proteomes" id="UP001084650"/>
    </source>
</evidence>
<feature type="compositionally biased region" description="Low complexity" evidence="1">
    <location>
        <begin position="189"/>
        <end position="198"/>
    </location>
</feature>
<feature type="region of interest" description="Disordered" evidence="1">
    <location>
        <begin position="1"/>
        <end position="37"/>
    </location>
</feature>
<evidence type="ECO:0000313" key="3">
    <source>
        <dbReference type="EMBL" id="MCZ0730708.1"/>
    </source>
</evidence>
<organism evidence="3 4">
    <name type="scientific">Mycolicibacterium iranicum</name>
    <name type="common">Mycobacterium iranicum</name>
    <dbReference type="NCBI Taxonomy" id="912594"/>
    <lineage>
        <taxon>Bacteria</taxon>
        <taxon>Bacillati</taxon>
        <taxon>Actinomycetota</taxon>
        <taxon>Actinomycetes</taxon>
        <taxon>Mycobacteriales</taxon>
        <taxon>Mycobacteriaceae</taxon>
        <taxon>Mycolicibacterium</taxon>
    </lineage>
</organism>
<feature type="region of interest" description="Disordered" evidence="1">
    <location>
        <begin position="189"/>
        <end position="278"/>
    </location>
</feature>
<keyword evidence="2" id="KW-0472">Membrane</keyword>
<feature type="compositionally biased region" description="Low complexity" evidence="1">
    <location>
        <begin position="259"/>
        <end position="278"/>
    </location>
</feature>
<dbReference type="Pfam" id="PF10935">
    <property type="entry name" value="DUF2637"/>
    <property type="match status" value="1"/>
</dbReference>
<feature type="transmembrane region" description="Helical" evidence="2">
    <location>
        <begin position="121"/>
        <end position="143"/>
    </location>
</feature>
<sequence length="351" mass="36501">MEDHRRNGHDAKEAAAKGIPADAHECDTPELGPGAPEHELRISPTAVRIACIVAVLITAVVAAASFVLSFASLADLAQRSGYPAELAKLWPVIVDLTIVLATVAVIVLGPAGVGSRAHRRYFWAVLAISAIISVGGNALHGYLPPDTALWPWLAACIAAVAPLSLLATVHGAATMLRISAFVSRRTPAADASADTPTAEAPIAEAHDTPVREGVVSPAPRNGQRKTPTLDLEEPVVAPALDPISAGAADSDPRADRRAAAAIDTVEPATAPSAATTAPEVSTGWMQVATTLVRDGATQKSVDQTAQVLALWDQKLPFTVIARQTELHHSTVRSIIEAARRLLDGAEVGARA</sequence>
<name>A0ABT4HKH1_MYCIR</name>
<gene>
    <name evidence="3" type="ORF">OY187_21895</name>
</gene>
<protein>
    <submittedName>
        <fullName evidence="3">DUF2637 domain-containing protein</fullName>
    </submittedName>
</protein>
<reference evidence="3" key="1">
    <citation type="submission" date="2022-12" db="EMBL/GenBank/DDBJ databases">
        <title>Whole genome sequence of Mycolicibacterium iranicum strain SBH312.</title>
        <authorList>
            <person name="Jani J."/>
            <person name="Arifin Mustapha Z."/>
            <person name="Ahmed K."/>
            <person name="Kai Ling C."/>
        </authorList>
    </citation>
    <scope>NUCLEOTIDE SEQUENCE</scope>
    <source>
        <strain evidence="3">SBH312</strain>
    </source>
</reference>
<feature type="transmembrane region" description="Helical" evidence="2">
    <location>
        <begin position="49"/>
        <end position="69"/>
    </location>
</feature>
<dbReference type="EMBL" id="JAPQYE010000011">
    <property type="protein sequence ID" value="MCZ0730708.1"/>
    <property type="molecule type" value="Genomic_DNA"/>
</dbReference>
<feature type="compositionally biased region" description="Basic and acidic residues" evidence="1">
    <location>
        <begin position="1"/>
        <end position="15"/>
    </location>
</feature>
<keyword evidence="2" id="KW-1133">Transmembrane helix</keyword>
<keyword evidence="2" id="KW-0812">Transmembrane</keyword>
<evidence type="ECO:0000256" key="1">
    <source>
        <dbReference type="SAM" id="MobiDB-lite"/>
    </source>
</evidence>
<comment type="caution">
    <text evidence="3">The sequence shown here is derived from an EMBL/GenBank/DDBJ whole genome shotgun (WGS) entry which is preliminary data.</text>
</comment>
<dbReference type="Proteomes" id="UP001084650">
    <property type="component" value="Unassembled WGS sequence"/>
</dbReference>
<feature type="transmembrane region" description="Helical" evidence="2">
    <location>
        <begin position="149"/>
        <end position="176"/>
    </location>
</feature>
<dbReference type="RefSeq" id="WP_268787227.1">
    <property type="nucleotide sequence ID" value="NZ_JAPQYE010000011.1"/>
</dbReference>
<proteinExistence type="predicted"/>
<keyword evidence="4" id="KW-1185">Reference proteome</keyword>
<dbReference type="InterPro" id="IPR021235">
    <property type="entry name" value="DUF2637"/>
</dbReference>